<dbReference type="InterPro" id="IPR043128">
    <property type="entry name" value="Rev_trsase/Diguanyl_cyclase"/>
</dbReference>
<dbReference type="Gene3D" id="3.30.70.270">
    <property type="match status" value="1"/>
</dbReference>
<evidence type="ECO:0000256" key="9">
    <source>
        <dbReference type="ARBA" id="ARBA00022932"/>
    </source>
</evidence>
<dbReference type="KEGG" id="asip:AQUSIP_09870"/>
<keyword evidence="3" id="KW-0808">Transferase</keyword>
<dbReference type="Pfam" id="PF11799">
    <property type="entry name" value="IMS_C"/>
    <property type="match status" value="1"/>
</dbReference>
<dbReference type="InterPro" id="IPR022880">
    <property type="entry name" value="DNApol_IV"/>
</dbReference>
<dbReference type="PANTHER" id="PTHR11076">
    <property type="entry name" value="DNA REPAIR POLYMERASE UMUC / TRANSFERASE FAMILY MEMBER"/>
    <property type="match status" value="1"/>
</dbReference>
<dbReference type="AlphaFoldDB" id="A0A5E4PGW3"/>
<dbReference type="GO" id="GO:0042276">
    <property type="term" value="P:error-prone translesion synthesis"/>
    <property type="evidence" value="ECO:0007669"/>
    <property type="project" value="TreeGrafter"/>
</dbReference>
<evidence type="ECO:0000256" key="6">
    <source>
        <dbReference type="ARBA" id="ARBA00022723"/>
    </source>
</evidence>
<dbReference type="GO" id="GO:0006260">
    <property type="term" value="P:DNA replication"/>
    <property type="evidence" value="ECO:0007669"/>
    <property type="project" value="UniProtKB-KW"/>
</dbReference>
<dbReference type="Proteomes" id="UP000324194">
    <property type="component" value="Chromosome 1"/>
</dbReference>
<dbReference type="SUPFAM" id="SSF100879">
    <property type="entry name" value="Lesion bypass DNA polymerase (Y-family), little finger domain"/>
    <property type="match status" value="1"/>
</dbReference>
<dbReference type="GO" id="GO:0003684">
    <property type="term" value="F:damaged DNA binding"/>
    <property type="evidence" value="ECO:0007669"/>
    <property type="project" value="InterPro"/>
</dbReference>
<feature type="domain" description="UmuC" evidence="11">
    <location>
        <begin position="17"/>
        <end position="197"/>
    </location>
</feature>
<dbReference type="GO" id="GO:0009432">
    <property type="term" value="P:SOS response"/>
    <property type="evidence" value="ECO:0007669"/>
    <property type="project" value="TreeGrafter"/>
</dbReference>
<keyword evidence="7" id="KW-0227">DNA damage</keyword>
<evidence type="ECO:0000313" key="12">
    <source>
        <dbReference type="EMBL" id="VVC75697.1"/>
    </source>
</evidence>
<evidence type="ECO:0000256" key="10">
    <source>
        <dbReference type="ARBA" id="ARBA00023204"/>
    </source>
</evidence>
<evidence type="ECO:0000256" key="5">
    <source>
        <dbReference type="ARBA" id="ARBA00022705"/>
    </source>
</evidence>
<dbReference type="InterPro" id="IPR043502">
    <property type="entry name" value="DNA/RNA_pol_sf"/>
</dbReference>
<name>A0A5E4PGW3_9COXI</name>
<dbReference type="OrthoDB" id="9808813at2"/>
<dbReference type="Gene3D" id="1.10.150.20">
    <property type="entry name" value="5' to 3' exonuclease, C-terminal subdomain"/>
    <property type="match status" value="1"/>
</dbReference>
<dbReference type="Gene3D" id="3.30.1490.100">
    <property type="entry name" value="DNA polymerase, Y-family, little finger domain"/>
    <property type="match status" value="1"/>
</dbReference>
<gene>
    <name evidence="12" type="primary">dinB_2</name>
    <name evidence="12" type="ORF">AQUSIP_09870</name>
</gene>
<keyword evidence="8" id="KW-0460">Magnesium</keyword>
<dbReference type="Gene3D" id="3.40.1170.60">
    <property type="match status" value="1"/>
</dbReference>
<proteinExistence type="inferred from homology"/>
<evidence type="ECO:0000259" key="11">
    <source>
        <dbReference type="PROSITE" id="PS50173"/>
    </source>
</evidence>
<dbReference type="CDD" id="cd03586">
    <property type="entry name" value="PolY_Pol_IV_kappa"/>
    <property type="match status" value="1"/>
</dbReference>
<comment type="similarity">
    <text evidence="1">Belongs to the DNA polymerase type-Y family.</text>
</comment>
<keyword evidence="10" id="KW-0234">DNA repair</keyword>
<keyword evidence="4" id="KW-0548">Nucleotidyltransferase</keyword>
<dbReference type="GO" id="GO:0046872">
    <property type="term" value="F:metal ion binding"/>
    <property type="evidence" value="ECO:0007669"/>
    <property type="project" value="UniProtKB-KW"/>
</dbReference>
<evidence type="ECO:0000256" key="1">
    <source>
        <dbReference type="ARBA" id="ARBA00010945"/>
    </source>
</evidence>
<dbReference type="GO" id="GO:0003887">
    <property type="term" value="F:DNA-directed DNA polymerase activity"/>
    <property type="evidence" value="ECO:0007669"/>
    <property type="project" value="UniProtKB-KW"/>
</dbReference>
<evidence type="ECO:0000256" key="7">
    <source>
        <dbReference type="ARBA" id="ARBA00022763"/>
    </source>
</evidence>
<dbReference type="Pfam" id="PF00817">
    <property type="entry name" value="IMS"/>
    <property type="match status" value="1"/>
</dbReference>
<keyword evidence="5" id="KW-0235">DNA replication</keyword>
<dbReference type="PANTHER" id="PTHR11076:SF33">
    <property type="entry name" value="DNA POLYMERASE KAPPA"/>
    <property type="match status" value="1"/>
</dbReference>
<dbReference type="EMBL" id="LR699119">
    <property type="protein sequence ID" value="VVC75697.1"/>
    <property type="molecule type" value="Genomic_DNA"/>
</dbReference>
<evidence type="ECO:0000256" key="8">
    <source>
        <dbReference type="ARBA" id="ARBA00022842"/>
    </source>
</evidence>
<keyword evidence="9" id="KW-0239">DNA-directed DNA polymerase</keyword>
<dbReference type="GO" id="GO:0006281">
    <property type="term" value="P:DNA repair"/>
    <property type="evidence" value="ECO:0007669"/>
    <property type="project" value="UniProtKB-KW"/>
</dbReference>
<keyword evidence="2" id="KW-0515">Mutator protein</keyword>
<sequence length="416" mass="46127">MLWQTAQQAGKYWPRAIILVDMNAFFASVEQLDHPEWRGRALAVTNGKQGTCVITSSYEARAFGIKTGMRLDEAKRLCPDLIQVPAHPERYVQVSRAIMEALASLTPDMEIFSIDEAFLDVTRCQSLFGTPEAMGLMARELVFKASGLLCSVGVSGDKTTAKFAAKQRKPNGFTVIPPWQSKERLKHVLVTELCGIKSGIGGFLARHGVLTCGDMEKVPISVLAKRFGNLGRRIWYMCQGADPDPVHTQVASPKSMGHGKVMPPGTRDMHVVETYLMHMCEKLASRLRHHHFHAQHFFAGLRSREFGWLGGVGQTLQPTNDGREIFQLGSFLLAQRWEGESVCQIQVTALDPGSGGLQLDFFTAPDIRRCQINDVVDDINDRFGEFTIGPAPLLFRSATPNVIAPAWKPDGHRQTI</sequence>
<dbReference type="PROSITE" id="PS50173">
    <property type="entry name" value="UMUC"/>
    <property type="match status" value="1"/>
</dbReference>
<dbReference type="SUPFAM" id="SSF56672">
    <property type="entry name" value="DNA/RNA polymerases"/>
    <property type="match status" value="1"/>
</dbReference>
<protein>
    <submittedName>
        <fullName evidence="12">DNA polymerase IV</fullName>
    </submittedName>
</protein>
<keyword evidence="6" id="KW-0479">Metal-binding</keyword>
<evidence type="ECO:0000256" key="3">
    <source>
        <dbReference type="ARBA" id="ARBA00022679"/>
    </source>
</evidence>
<dbReference type="InterPro" id="IPR050116">
    <property type="entry name" value="DNA_polymerase-Y"/>
</dbReference>
<evidence type="ECO:0000256" key="2">
    <source>
        <dbReference type="ARBA" id="ARBA00022457"/>
    </source>
</evidence>
<accession>A0A5E4PGW3</accession>
<organism evidence="12 13">
    <name type="scientific">Aquicella siphonis</name>
    <dbReference type="NCBI Taxonomy" id="254247"/>
    <lineage>
        <taxon>Bacteria</taxon>
        <taxon>Pseudomonadati</taxon>
        <taxon>Pseudomonadota</taxon>
        <taxon>Gammaproteobacteria</taxon>
        <taxon>Legionellales</taxon>
        <taxon>Coxiellaceae</taxon>
        <taxon>Aquicella</taxon>
    </lineage>
</organism>
<evidence type="ECO:0000256" key="4">
    <source>
        <dbReference type="ARBA" id="ARBA00022695"/>
    </source>
</evidence>
<dbReference type="InterPro" id="IPR017961">
    <property type="entry name" value="DNA_pol_Y-fam_little_finger"/>
</dbReference>
<dbReference type="InterPro" id="IPR001126">
    <property type="entry name" value="UmuC"/>
</dbReference>
<reference evidence="12 13" key="1">
    <citation type="submission" date="2019-08" db="EMBL/GenBank/DDBJ databases">
        <authorList>
            <person name="Guy L."/>
        </authorList>
    </citation>
    <scope>NUCLEOTIDE SEQUENCE [LARGE SCALE GENOMIC DNA]</scope>
    <source>
        <strain evidence="12 13">SGT-108</strain>
    </source>
</reference>
<dbReference type="GO" id="GO:0005829">
    <property type="term" value="C:cytosol"/>
    <property type="evidence" value="ECO:0007669"/>
    <property type="project" value="TreeGrafter"/>
</dbReference>
<evidence type="ECO:0000313" key="13">
    <source>
        <dbReference type="Proteomes" id="UP000324194"/>
    </source>
</evidence>
<dbReference type="InterPro" id="IPR036775">
    <property type="entry name" value="DNA_pol_Y-fam_lit_finger_sf"/>
</dbReference>
<keyword evidence="13" id="KW-1185">Reference proteome</keyword>
<dbReference type="FunFam" id="3.40.1170.60:FF:000003">
    <property type="entry name" value="DNA polymerase eta"/>
    <property type="match status" value="1"/>
</dbReference>